<dbReference type="InterPro" id="IPR006311">
    <property type="entry name" value="TAT_signal"/>
</dbReference>
<dbReference type="CDD" id="cd07012">
    <property type="entry name" value="PBP2_Bug_TTT"/>
    <property type="match status" value="1"/>
</dbReference>
<dbReference type="EMBL" id="CP058554">
    <property type="protein sequence ID" value="QMV73772.1"/>
    <property type="molecule type" value="Genomic_DNA"/>
</dbReference>
<dbReference type="Gene3D" id="3.40.190.150">
    <property type="entry name" value="Bordetella uptake gene, domain 1"/>
    <property type="match status" value="1"/>
</dbReference>
<dbReference type="KEGG" id="cpis:HS961_13550"/>
<dbReference type="InterPro" id="IPR005064">
    <property type="entry name" value="BUG"/>
</dbReference>
<comment type="similarity">
    <text evidence="1">Belongs to the UPF0065 (bug) family.</text>
</comment>
<dbReference type="PANTHER" id="PTHR42928">
    <property type="entry name" value="TRICARBOXYLATE-BINDING PROTEIN"/>
    <property type="match status" value="1"/>
</dbReference>
<dbReference type="Pfam" id="PF03401">
    <property type="entry name" value="TctC"/>
    <property type="match status" value="1"/>
</dbReference>
<sequence>MTIDRRHLLYALTGFTAAAILPASWSSAHAAEAHWPSKPLRFIVGYPAGSSPDMQARMIAQPLAQILGQPVVVDNRPGASGNIGADLVARATDDHSFGIVGNGPLTSSQALYAKLPYDPVKDFAPLALVGVSPLAWVVPASAGAQTDKALASLRQKGNAASYGSTGLGSGGHLGMELLKDALHFDAVHIPFTGAPGVVSALLGGQLDCALLPISSVLPLVQSGKLAALAVTSAQRTQLMPQTPSMREIGAQDVNIEVWNALMAPAGMSAAVRSKLSDALLKILNTSDIREQLLRQAWTLDDASPAALQQRINSDRKMYNALIAKKKLQLE</sequence>
<dbReference type="RefSeq" id="WP_182322769.1">
    <property type="nucleotide sequence ID" value="NZ_CP058554.1"/>
</dbReference>
<accession>A0A7G5EIE7</accession>
<name>A0A7G5EIE7_9BURK</name>
<feature type="chain" id="PRO_5028939784" evidence="2">
    <location>
        <begin position="31"/>
        <end position="330"/>
    </location>
</feature>
<evidence type="ECO:0000256" key="1">
    <source>
        <dbReference type="ARBA" id="ARBA00006987"/>
    </source>
</evidence>
<dbReference type="Gene3D" id="3.40.190.10">
    <property type="entry name" value="Periplasmic binding protein-like II"/>
    <property type="match status" value="1"/>
</dbReference>
<evidence type="ECO:0000256" key="2">
    <source>
        <dbReference type="SAM" id="SignalP"/>
    </source>
</evidence>
<evidence type="ECO:0000313" key="3">
    <source>
        <dbReference type="EMBL" id="QMV73772.1"/>
    </source>
</evidence>
<feature type="signal peptide" evidence="2">
    <location>
        <begin position="1"/>
        <end position="30"/>
    </location>
</feature>
<evidence type="ECO:0000313" key="4">
    <source>
        <dbReference type="Proteomes" id="UP000515240"/>
    </source>
</evidence>
<dbReference type="PROSITE" id="PS51318">
    <property type="entry name" value="TAT"/>
    <property type="match status" value="1"/>
</dbReference>
<reference evidence="3 4" key="1">
    <citation type="journal article" date="2020" name="G3 (Bethesda)">
        <title>CeMbio - The Caenorhabditis elegans Microbiome Resource.</title>
        <authorList>
            <person name="Dirksen P."/>
            <person name="Assie A."/>
            <person name="Zimmermann J."/>
            <person name="Zhang F."/>
            <person name="Tietje A.M."/>
            <person name="Marsh S.A."/>
            <person name="Felix M.A."/>
            <person name="Shapira M."/>
            <person name="Kaleta C."/>
            <person name="Schulenburg H."/>
            <person name="Samuel B."/>
        </authorList>
    </citation>
    <scope>NUCLEOTIDE SEQUENCE [LARGE SCALE GENOMIC DNA]</scope>
    <source>
        <strain evidence="3 4">BIGb0172</strain>
    </source>
</reference>
<gene>
    <name evidence="3" type="ORF">HS961_13550</name>
</gene>
<dbReference type="PANTHER" id="PTHR42928:SF5">
    <property type="entry name" value="BLR1237 PROTEIN"/>
    <property type="match status" value="1"/>
</dbReference>
<dbReference type="InterPro" id="IPR042100">
    <property type="entry name" value="Bug_dom1"/>
</dbReference>
<organism evidence="3 4">
    <name type="scientific">Comamonas piscis</name>
    <dbReference type="NCBI Taxonomy" id="1562974"/>
    <lineage>
        <taxon>Bacteria</taxon>
        <taxon>Pseudomonadati</taxon>
        <taxon>Pseudomonadota</taxon>
        <taxon>Betaproteobacteria</taxon>
        <taxon>Burkholderiales</taxon>
        <taxon>Comamonadaceae</taxon>
        <taxon>Comamonas</taxon>
    </lineage>
</organism>
<proteinExistence type="inferred from homology"/>
<keyword evidence="2" id="KW-0732">Signal</keyword>
<protein>
    <submittedName>
        <fullName evidence="3">Tripartite tricarboxylate transporter substrate binding protein</fullName>
    </submittedName>
</protein>
<dbReference type="SUPFAM" id="SSF53850">
    <property type="entry name" value="Periplasmic binding protein-like II"/>
    <property type="match status" value="1"/>
</dbReference>
<dbReference type="PIRSF" id="PIRSF017082">
    <property type="entry name" value="YflP"/>
    <property type="match status" value="1"/>
</dbReference>
<keyword evidence="4" id="KW-1185">Reference proteome</keyword>
<dbReference type="Proteomes" id="UP000515240">
    <property type="component" value="Chromosome"/>
</dbReference>
<dbReference type="AlphaFoldDB" id="A0A7G5EIE7"/>